<gene>
    <name evidence="1" type="ordered locus">bgla_4p3520</name>
</gene>
<geneLocation type="plasmid" evidence="1 2">
    <name>bgla_4p</name>
</geneLocation>
<dbReference type="EMBL" id="CP002604">
    <property type="protein sequence ID" value="AEA66098.1"/>
    <property type="molecule type" value="Genomic_DNA"/>
</dbReference>
<reference evidence="1 2" key="1">
    <citation type="journal article" date="2011" name="J. Bacteriol.">
        <title>Complete genome sequence of Burkholderia gladioli BSR3.</title>
        <authorList>
            <person name="Seo Y.S."/>
            <person name="Lim J."/>
            <person name="Choi B.S."/>
            <person name="Kim H."/>
            <person name="Goo E."/>
            <person name="Lee B."/>
            <person name="Lim J.S."/>
            <person name="Choi I.Y."/>
            <person name="Moon J.S."/>
            <person name="Kim J."/>
            <person name="Hwang I."/>
        </authorList>
    </citation>
    <scope>NUCLEOTIDE SEQUENCE [LARGE SCALE GENOMIC DNA]</scope>
    <source>
        <strain evidence="1 2">BSR3</strain>
        <plasmid evidence="1">bgla_4p</plasmid>
    </source>
</reference>
<dbReference type="AlphaFoldDB" id="F2LTF2"/>
<proteinExistence type="predicted"/>
<sequence>MNALRCYTRRLPSFAVPRMASLPIDLSHVLPYEATFFDDGLAVERNDLEIPALLGVDGEVPDELLVSLCGAPTGSTIEAYLEDATRLTFEVTNPTFIASANKVSIIRRMDGDVLELGKIDLLDDAIPGLGAVMLWRIARACDAFGIARITAYAVGGRKAAVTPGGPRLSGYYAWPRFGFDAAIPDGSSDEAALFQYFRGYPDGLADGRLQSLRALFGARLGRCFWRVAGTERWMTFDVAPQSQSVLTLGNYLKEKGIYG</sequence>
<keyword evidence="1" id="KW-0614">Plasmid</keyword>
<dbReference type="KEGG" id="bgd:bgla_4p3520"/>
<protein>
    <submittedName>
        <fullName evidence="1">Uncharacterized protein</fullName>
    </submittedName>
</protein>
<organism evidence="1 2">
    <name type="scientific">Burkholderia gladioli (strain BSR3)</name>
    <dbReference type="NCBI Taxonomy" id="999541"/>
    <lineage>
        <taxon>Bacteria</taxon>
        <taxon>Pseudomonadati</taxon>
        <taxon>Pseudomonadota</taxon>
        <taxon>Betaproteobacteria</taxon>
        <taxon>Burkholderiales</taxon>
        <taxon>Burkholderiaceae</taxon>
        <taxon>Burkholderia</taxon>
    </lineage>
</organism>
<dbReference type="HOGENOM" id="CLU_1101255_0_0_4"/>
<keyword evidence="2" id="KW-1185">Reference proteome</keyword>
<evidence type="ECO:0000313" key="2">
    <source>
        <dbReference type="Proteomes" id="UP000008316"/>
    </source>
</evidence>
<accession>F2LTF2</accession>
<evidence type="ECO:0000313" key="1">
    <source>
        <dbReference type="EMBL" id="AEA66098.1"/>
    </source>
</evidence>
<dbReference type="Proteomes" id="UP000008316">
    <property type="component" value="Plasmid bgla_4p"/>
</dbReference>
<name>F2LTF2_BURGS</name>